<dbReference type="EMBL" id="BMNW01000002">
    <property type="protein sequence ID" value="GGM01141.1"/>
    <property type="molecule type" value="Genomic_DNA"/>
</dbReference>
<organism evidence="1 2">
    <name type="scientific">Pseudomonas asuensis</name>
    <dbReference type="NCBI Taxonomy" id="1825787"/>
    <lineage>
        <taxon>Bacteria</taxon>
        <taxon>Pseudomonadati</taxon>
        <taxon>Pseudomonadota</taxon>
        <taxon>Gammaproteobacteria</taxon>
        <taxon>Pseudomonadales</taxon>
        <taxon>Pseudomonadaceae</taxon>
        <taxon>Pseudomonas</taxon>
    </lineage>
</organism>
<dbReference type="InterPro" id="IPR043472">
    <property type="entry name" value="Macro_dom-like"/>
</dbReference>
<comment type="caution">
    <text evidence="1">The sequence shown here is derived from an EMBL/GenBank/DDBJ whole genome shotgun (WGS) entry which is preliminary data.</text>
</comment>
<dbReference type="Gene3D" id="3.40.220.10">
    <property type="entry name" value="Leucine Aminopeptidase, subunit E, domain 1"/>
    <property type="match status" value="1"/>
</dbReference>
<evidence type="ECO:0000313" key="2">
    <source>
        <dbReference type="Proteomes" id="UP000616499"/>
    </source>
</evidence>
<dbReference type="SUPFAM" id="SSF52949">
    <property type="entry name" value="Macro domain-like"/>
    <property type="match status" value="1"/>
</dbReference>
<sequence>MNAYTQFHWRGNGVKADYEAIRSVIKAICYDFAEYRIAYPLIGAGLVGSD</sequence>
<protein>
    <submittedName>
        <fullName evidence="1">Uncharacterized protein</fullName>
    </submittedName>
</protein>
<proteinExistence type="predicted"/>
<reference evidence="2" key="1">
    <citation type="journal article" date="2019" name="Int. J. Syst. Evol. Microbiol.">
        <title>The Global Catalogue of Microorganisms (GCM) 10K type strain sequencing project: providing services to taxonomists for standard genome sequencing and annotation.</title>
        <authorList>
            <consortium name="The Broad Institute Genomics Platform"/>
            <consortium name="The Broad Institute Genome Sequencing Center for Infectious Disease"/>
            <person name="Wu L."/>
            <person name="Ma J."/>
        </authorList>
    </citation>
    <scope>NUCLEOTIDE SEQUENCE [LARGE SCALE GENOMIC DNA]</scope>
    <source>
        <strain evidence="2">JCM 13501</strain>
    </source>
</reference>
<keyword evidence="2" id="KW-1185">Reference proteome</keyword>
<dbReference type="RefSeq" id="WP_229685257.1">
    <property type="nucleotide sequence ID" value="NZ_BMNW01000002.1"/>
</dbReference>
<gene>
    <name evidence="1" type="ORF">GCM10009425_10440</name>
</gene>
<accession>A0ABQ2GKM9</accession>
<dbReference type="Proteomes" id="UP000616499">
    <property type="component" value="Unassembled WGS sequence"/>
</dbReference>
<name>A0ABQ2GKM9_9PSED</name>
<evidence type="ECO:0000313" key="1">
    <source>
        <dbReference type="EMBL" id="GGM01141.1"/>
    </source>
</evidence>